<keyword evidence="2" id="KW-0813">Transport</keyword>
<keyword evidence="14" id="KW-1185">Reference proteome</keyword>
<evidence type="ECO:0000256" key="1">
    <source>
        <dbReference type="ARBA" id="ARBA00004434"/>
    </source>
</evidence>
<evidence type="ECO:0000256" key="8">
    <source>
        <dbReference type="ARBA" id="ARBA00022989"/>
    </source>
</evidence>
<comment type="similarity">
    <text evidence="11">Belongs to the UQCC4 family.</text>
</comment>
<dbReference type="InterPro" id="IPR023248">
    <property type="entry name" value="UQCC4_vert"/>
</dbReference>
<protein>
    <submittedName>
        <fullName evidence="13">Uncharacterized protein</fullName>
    </submittedName>
</protein>
<keyword evidence="3" id="KW-0679">Respiratory chain</keyword>
<dbReference type="InterPro" id="IPR029160">
    <property type="entry name" value="UQCC4"/>
</dbReference>
<dbReference type="PANTHER" id="PTHR35268">
    <property type="entry name" value="PROTEIN CCSMST1"/>
    <property type="match status" value="1"/>
</dbReference>
<reference evidence="13" key="3">
    <citation type="submission" date="2025-09" db="UniProtKB">
        <authorList>
            <consortium name="Ensembl"/>
        </authorList>
    </citation>
    <scope>IDENTIFICATION</scope>
</reference>
<sequence>ANRVLCALCKTGLRLALLRVYSSFFPSRPRLLSCPFCAVRRLSRHPGPEDVAESASSRPIPFSTSKASPRVWSVDRSMGSDYRRPWVKVLPVSLLGIGLLLWCVFREEAEVDKQLGAVFHQQVPGLLDETPENKILPPSSQQEKC</sequence>
<accession>A0A452IYM9</accession>
<dbReference type="Ensembl" id="ENSGAGT00000037619.1">
    <property type="protein sequence ID" value="ENSGAGP00000033195.1"/>
    <property type="gene ID" value="ENSGAGG00000023672.1"/>
</dbReference>
<evidence type="ECO:0000256" key="5">
    <source>
        <dbReference type="ARBA" id="ARBA00022729"/>
    </source>
</evidence>
<feature type="compositionally biased region" description="Polar residues" evidence="12">
    <location>
        <begin position="54"/>
        <end position="66"/>
    </location>
</feature>
<evidence type="ECO:0000256" key="10">
    <source>
        <dbReference type="ARBA" id="ARBA00023136"/>
    </source>
</evidence>
<evidence type="ECO:0000256" key="7">
    <source>
        <dbReference type="ARBA" id="ARBA00022982"/>
    </source>
</evidence>
<keyword evidence="8" id="KW-1133">Transmembrane helix</keyword>
<dbReference type="PANTHER" id="PTHR35268:SF1">
    <property type="entry name" value="UBIQUINOL-CYTOCHROME-C REDUCTASE COMPLEX ASSEMBLY FACTOR 4"/>
    <property type="match status" value="1"/>
</dbReference>
<keyword evidence="7" id="KW-0249">Electron transport</keyword>
<feature type="region of interest" description="Disordered" evidence="12">
    <location>
        <begin position="46"/>
        <end position="66"/>
    </location>
</feature>
<dbReference type="Proteomes" id="UP000291020">
    <property type="component" value="Unassembled WGS sequence"/>
</dbReference>
<proteinExistence type="inferred from homology"/>
<organism evidence="13 14">
    <name type="scientific">Gopherus agassizii</name>
    <name type="common">Agassiz's desert tortoise</name>
    <dbReference type="NCBI Taxonomy" id="38772"/>
    <lineage>
        <taxon>Eukaryota</taxon>
        <taxon>Metazoa</taxon>
        <taxon>Chordata</taxon>
        <taxon>Craniata</taxon>
        <taxon>Vertebrata</taxon>
        <taxon>Euteleostomi</taxon>
        <taxon>Archelosauria</taxon>
        <taxon>Testudinata</taxon>
        <taxon>Testudines</taxon>
        <taxon>Cryptodira</taxon>
        <taxon>Durocryptodira</taxon>
        <taxon>Testudinoidea</taxon>
        <taxon>Testudinidae</taxon>
        <taxon>Gopherus</taxon>
    </lineage>
</organism>
<keyword evidence="5" id="KW-0732">Signal</keyword>
<keyword evidence="10" id="KW-0472">Membrane</keyword>
<evidence type="ECO:0000256" key="12">
    <source>
        <dbReference type="SAM" id="MobiDB-lite"/>
    </source>
</evidence>
<dbReference type="GO" id="GO:0005743">
    <property type="term" value="C:mitochondrial inner membrane"/>
    <property type="evidence" value="ECO:0007669"/>
    <property type="project" value="UniProtKB-SubCell"/>
</dbReference>
<evidence type="ECO:0000256" key="9">
    <source>
        <dbReference type="ARBA" id="ARBA00023128"/>
    </source>
</evidence>
<evidence type="ECO:0000313" key="13">
    <source>
        <dbReference type="Ensembl" id="ENSGAGP00000033195.1"/>
    </source>
</evidence>
<evidence type="ECO:0000256" key="4">
    <source>
        <dbReference type="ARBA" id="ARBA00022692"/>
    </source>
</evidence>
<reference evidence="14" key="1">
    <citation type="journal article" date="2017" name="PLoS ONE">
        <title>The Agassiz's desert tortoise genome provides a resource for the conservation of a threatened species.</title>
        <authorList>
            <person name="Tollis M."/>
            <person name="DeNardo D.F."/>
            <person name="Cornelius J.A."/>
            <person name="Dolby G.A."/>
            <person name="Edwards T."/>
            <person name="Henen B.T."/>
            <person name="Karl A.E."/>
            <person name="Murphy R.W."/>
            <person name="Kusumi K."/>
        </authorList>
    </citation>
    <scope>NUCLEOTIDE SEQUENCE [LARGE SCALE GENOMIC DNA]</scope>
</reference>
<evidence type="ECO:0000256" key="6">
    <source>
        <dbReference type="ARBA" id="ARBA00022792"/>
    </source>
</evidence>
<evidence type="ECO:0000256" key="11">
    <source>
        <dbReference type="ARBA" id="ARBA00034713"/>
    </source>
</evidence>
<evidence type="ECO:0000313" key="14">
    <source>
        <dbReference type="Proteomes" id="UP000291020"/>
    </source>
</evidence>
<dbReference type="PRINTS" id="PR02042">
    <property type="entry name" value="CCSMST1"/>
</dbReference>
<evidence type="ECO:0000256" key="2">
    <source>
        <dbReference type="ARBA" id="ARBA00022448"/>
    </source>
</evidence>
<reference evidence="13" key="2">
    <citation type="submission" date="2025-08" db="UniProtKB">
        <authorList>
            <consortium name="Ensembl"/>
        </authorList>
    </citation>
    <scope>IDENTIFICATION</scope>
</reference>
<keyword evidence="9" id="KW-0496">Mitochondrion</keyword>
<keyword evidence="6" id="KW-0999">Mitochondrion inner membrane</keyword>
<comment type="subcellular location">
    <subcellularLocation>
        <location evidence="1">Mitochondrion inner membrane</location>
        <topology evidence="1">Single-pass membrane protein</topology>
    </subcellularLocation>
</comment>
<dbReference type="STRING" id="38772.ENSGAGP00000033195"/>
<dbReference type="AlphaFoldDB" id="A0A452IYM9"/>
<evidence type="ECO:0000256" key="3">
    <source>
        <dbReference type="ARBA" id="ARBA00022660"/>
    </source>
</evidence>
<keyword evidence="4" id="KW-0812">Transmembrane</keyword>
<name>A0A452IYM9_9SAUR</name>
<dbReference type="Pfam" id="PF15013">
    <property type="entry name" value="CCSMST1"/>
    <property type="match status" value="1"/>
</dbReference>